<feature type="chain" id="PRO_5019573157" evidence="2">
    <location>
        <begin position="22"/>
        <end position="350"/>
    </location>
</feature>
<name>A0A433TWX4_ELYCH</name>
<evidence type="ECO:0000313" key="3">
    <source>
        <dbReference type="EMBL" id="RUS86027.1"/>
    </source>
</evidence>
<evidence type="ECO:0000256" key="2">
    <source>
        <dbReference type="SAM" id="SignalP"/>
    </source>
</evidence>
<accession>A0A433TWX4</accession>
<comment type="caution">
    <text evidence="3">The sequence shown here is derived from an EMBL/GenBank/DDBJ whole genome shotgun (WGS) entry which is preliminary data.</text>
</comment>
<keyword evidence="1" id="KW-0812">Transmembrane</keyword>
<feature type="signal peptide" evidence="2">
    <location>
        <begin position="1"/>
        <end position="21"/>
    </location>
</feature>
<proteinExistence type="predicted"/>
<evidence type="ECO:0000313" key="4">
    <source>
        <dbReference type="Proteomes" id="UP000271974"/>
    </source>
</evidence>
<dbReference type="EMBL" id="RQTK01000152">
    <property type="protein sequence ID" value="RUS86027.1"/>
    <property type="molecule type" value="Genomic_DNA"/>
</dbReference>
<keyword evidence="1" id="KW-1133">Transmembrane helix</keyword>
<gene>
    <name evidence="3" type="ORF">EGW08_006181</name>
</gene>
<sequence>MPWLNLLSLLTLVIAFGFTEGTGPIIIEGDDVYSHNCHPDYLVAQMDYAAFSYTVKGPQTLEYPFHQSLNGPYFKGKDEEGYEWTGCPVFQMMTNLCVKEEKPWTCSCVEGEDDMTFGFNMTVTKNVSGQPVWMEWRGPPVKKGKDFTLPEIRAACPRIKMLKVEIPNNKNDGFLVEGRDTLIFRFEVSGNNSFHTLTGYKGPQIKYTTTDDETHMACLAFDPATGACVSQDGYDACSCERQSSDKYLITYTKLAQLNISKKNLYMEWLGEPKVKTEMYTFPLISEPPPPTSPPTDVVEVEDIKAASMSRHLQILIGVGLAAAVTAIGGAVAYMIMFSGFSRKNAPAAKG</sequence>
<dbReference type="Proteomes" id="UP000271974">
    <property type="component" value="Unassembled WGS sequence"/>
</dbReference>
<protein>
    <submittedName>
        <fullName evidence="3">Uncharacterized protein</fullName>
    </submittedName>
</protein>
<keyword evidence="1" id="KW-0472">Membrane</keyword>
<keyword evidence="4" id="KW-1185">Reference proteome</keyword>
<dbReference type="OrthoDB" id="6219138at2759"/>
<feature type="transmembrane region" description="Helical" evidence="1">
    <location>
        <begin position="314"/>
        <end position="335"/>
    </location>
</feature>
<dbReference type="AlphaFoldDB" id="A0A433TWX4"/>
<evidence type="ECO:0000256" key="1">
    <source>
        <dbReference type="SAM" id="Phobius"/>
    </source>
</evidence>
<reference evidence="3 4" key="1">
    <citation type="submission" date="2019-01" db="EMBL/GenBank/DDBJ databases">
        <title>A draft genome assembly of the solar-powered sea slug Elysia chlorotica.</title>
        <authorList>
            <person name="Cai H."/>
            <person name="Li Q."/>
            <person name="Fang X."/>
            <person name="Li J."/>
            <person name="Curtis N.E."/>
            <person name="Altenburger A."/>
            <person name="Shibata T."/>
            <person name="Feng M."/>
            <person name="Maeda T."/>
            <person name="Schwartz J.A."/>
            <person name="Shigenobu S."/>
            <person name="Lundholm N."/>
            <person name="Nishiyama T."/>
            <person name="Yang H."/>
            <person name="Hasebe M."/>
            <person name="Li S."/>
            <person name="Pierce S.K."/>
            <person name="Wang J."/>
        </authorList>
    </citation>
    <scope>NUCLEOTIDE SEQUENCE [LARGE SCALE GENOMIC DNA]</scope>
    <source>
        <strain evidence="3">EC2010</strain>
        <tissue evidence="3">Whole organism of an adult</tissue>
    </source>
</reference>
<organism evidence="3 4">
    <name type="scientific">Elysia chlorotica</name>
    <name type="common">Eastern emerald elysia</name>
    <name type="synonym">Sea slug</name>
    <dbReference type="NCBI Taxonomy" id="188477"/>
    <lineage>
        <taxon>Eukaryota</taxon>
        <taxon>Metazoa</taxon>
        <taxon>Spiralia</taxon>
        <taxon>Lophotrochozoa</taxon>
        <taxon>Mollusca</taxon>
        <taxon>Gastropoda</taxon>
        <taxon>Heterobranchia</taxon>
        <taxon>Euthyneura</taxon>
        <taxon>Panpulmonata</taxon>
        <taxon>Sacoglossa</taxon>
        <taxon>Placobranchoidea</taxon>
        <taxon>Plakobranchidae</taxon>
        <taxon>Elysia</taxon>
    </lineage>
</organism>
<keyword evidence="2" id="KW-0732">Signal</keyword>